<name>A0A182TZA0_9DIPT</name>
<keyword evidence="3" id="KW-1185">Reference proteome</keyword>
<dbReference type="EnsemblMetazoa" id="AMEC011053-RA">
    <property type="protein sequence ID" value="AMEC011053-PA"/>
    <property type="gene ID" value="AMEC011053"/>
</dbReference>
<feature type="compositionally biased region" description="Low complexity" evidence="1">
    <location>
        <begin position="82"/>
        <end position="124"/>
    </location>
</feature>
<accession>A0A182TZA0</accession>
<evidence type="ECO:0000256" key="1">
    <source>
        <dbReference type="SAM" id="MobiDB-lite"/>
    </source>
</evidence>
<evidence type="ECO:0000313" key="3">
    <source>
        <dbReference type="Proteomes" id="UP000075902"/>
    </source>
</evidence>
<evidence type="ECO:0000313" key="2">
    <source>
        <dbReference type="EnsemblMetazoa" id="AMEC011053-PA"/>
    </source>
</evidence>
<proteinExistence type="predicted"/>
<dbReference type="VEuPathDB" id="VectorBase:AMEC011053"/>
<sequence>MTEAQANEYLRHRLWQKAKDIYDSIVGASGSDQPASGRRHSKEQVIACLYGRTECCLELRQYDQVTQDCHRLLKLLALAENAAGSNGTSSGPNSNGAAAGPSSSSTESPSPTPSSSSTGSSSSSKGGGTGASKT</sequence>
<feature type="compositionally biased region" description="Gly residues" evidence="1">
    <location>
        <begin position="125"/>
        <end position="134"/>
    </location>
</feature>
<protein>
    <submittedName>
        <fullName evidence="2">Uncharacterized protein</fullName>
    </submittedName>
</protein>
<dbReference type="Proteomes" id="UP000075902">
    <property type="component" value="Unassembled WGS sequence"/>
</dbReference>
<reference evidence="3" key="1">
    <citation type="submission" date="2014-01" db="EMBL/GenBank/DDBJ databases">
        <title>The Genome Sequence of Anopheles melas CM1001059_A (V2).</title>
        <authorList>
            <consortium name="The Broad Institute Genomics Platform"/>
            <person name="Neafsey D.E."/>
            <person name="Besansky N."/>
            <person name="Howell P."/>
            <person name="Walton C."/>
            <person name="Young S.K."/>
            <person name="Zeng Q."/>
            <person name="Gargeya S."/>
            <person name="Fitzgerald M."/>
            <person name="Haas B."/>
            <person name="Abouelleil A."/>
            <person name="Allen A.W."/>
            <person name="Alvarado L."/>
            <person name="Arachchi H.M."/>
            <person name="Berlin A.M."/>
            <person name="Chapman S.B."/>
            <person name="Gainer-Dewar J."/>
            <person name="Goldberg J."/>
            <person name="Griggs A."/>
            <person name="Gujja S."/>
            <person name="Hansen M."/>
            <person name="Howarth C."/>
            <person name="Imamovic A."/>
            <person name="Ireland A."/>
            <person name="Larimer J."/>
            <person name="McCowan C."/>
            <person name="Murphy C."/>
            <person name="Pearson M."/>
            <person name="Poon T.W."/>
            <person name="Priest M."/>
            <person name="Roberts A."/>
            <person name="Saif S."/>
            <person name="Shea T."/>
            <person name="Sisk P."/>
            <person name="Sykes S."/>
            <person name="Wortman J."/>
            <person name="Nusbaum C."/>
            <person name="Birren B."/>
        </authorList>
    </citation>
    <scope>NUCLEOTIDE SEQUENCE [LARGE SCALE GENOMIC DNA]</scope>
    <source>
        <strain evidence="3">CM1001059</strain>
    </source>
</reference>
<dbReference type="AlphaFoldDB" id="A0A182TZA0"/>
<reference evidence="2" key="2">
    <citation type="submission" date="2020-05" db="UniProtKB">
        <authorList>
            <consortium name="EnsemblMetazoa"/>
        </authorList>
    </citation>
    <scope>IDENTIFICATION</scope>
    <source>
        <strain evidence="2">CM1001059</strain>
    </source>
</reference>
<feature type="region of interest" description="Disordered" evidence="1">
    <location>
        <begin position="82"/>
        <end position="134"/>
    </location>
</feature>
<dbReference type="STRING" id="34690.A0A182TZA0"/>
<organism evidence="2 3">
    <name type="scientific">Anopheles melas</name>
    <dbReference type="NCBI Taxonomy" id="34690"/>
    <lineage>
        <taxon>Eukaryota</taxon>
        <taxon>Metazoa</taxon>
        <taxon>Ecdysozoa</taxon>
        <taxon>Arthropoda</taxon>
        <taxon>Hexapoda</taxon>
        <taxon>Insecta</taxon>
        <taxon>Pterygota</taxon>
        <taxon>Neoptera</taxon>
        <taxon>Endopterygota</taxon>
        <taxon>Diptera</taxon>
        <taxon>Nematocera</taxon>
        <taxon>Culicoidea</taxon>
        <taxon>Culicidae</taxon>
        <taxon>Anophelinae</taxon>
        <taxon>Anopheles</taxon>
    </lineage>
</organism>